<evidence type="ECO:0000256" key="1">
    <source>
        <dbReference type="ARBA" id="ARBA00004651"/>
    </source>
</evidence>
<dbReference type="PANTHER" id="PTHR42709">
    <property type="entry name" value="ALKALINE PHOSPHATASE LIKE PROTEIN"/>
    <property type="match status" value="1"/>
</dbReference>
<dbReference type="InterPro" id="IPR032816">
    <property type="entry name" value="VTT_dom"/>
</dbReference>
<keyword evidence="4 7" id="KW-0812">Transmembrane</keyword>
<feature type="transmembrane region" description="Helical" evidence="7">
    <location>
        <begin position="52"/>
        <end position="75"/>
    </location>
</feature>
<keyword evidence="6 7" id="KW-0472">Membrane</keyword>
<dbReference type="Pfam" id="PF09335">
    <property type="entry name" value="VTT_dom"/>
    <property type="match status" value="1"/>
</dbReference>
<sequence>MLTIFHTVSNWLHAVGVLAIFLVLFVECFGLPSPDEIILLFSGYLVSAHRFSYPIVILTAVLGSTLGATGAYLLARLGGRKIMLKYFRFIFRTPERLAYWEEYFARRGDIVVLIGRIISGVRAVISYPAGLFEMPYWRFLLYTVAGSLIWALLAVTAGYILGPHVVQALEATKHYEVPVAAGLILLIGLWYLYDRNKRKRQGQAPLP</sequence>
<proteinExistence type="inferred from homology"/>
<comment type="caution">
    <text evidence="9">The sequence shown here is derived from an EMBL/GenBank/DDBJ whole genome shotgun (WGS) entry which is preliminary data.</text>
</comment>
<comment type="subcellular location">
    <subcellularLocation>
        <location evidence="1">Cell membrane</location>
        <topology evidence="1">Multi-pass membrane protein</topology>
    </subcellularLocation>
</comment>
<reference evidence="9 10" key="1">
    <citation type="journal article" date="2014" name="BMC Genomics">
        <title>Comparison of environmental and isolate Sulfobacillus genomes reveals diverse carbon, sulfur, nitrogen, and hydrogen metabolisms.</title>
        <authorList>
            <person name="Justice N.B."/>
            <person name="Norman A."/>
            <person name="Brown C.T."/>
            <person name="Singh A."/>
            <person name="Thomas B.C."/>
            <person name="Banfield J.F."/>
        </authorList>
    </citation>
    <scope>NUCLEOTIDE SEQUENCE [LARGE SCALE GENOMIC DNA]</scope>
    <source>
        <strain evidence="9">AMDSBA3</strain>
    </source>
</reference>
<feature type="transmembrane region" description="Helical" evidence="7">
    <location>
        <begin position="139"/>
        <end position="162"/>
    </location>
</feature>
<organism evidence="9 10">
    <name type="scientific">Sulfobacillus acidophilus</name>
    <dbReference type="NCBI Taxonomy" id="53633"/>
    <lineage>
        <taxon>Bacteria</taxon>
        <taxon>Bacillati</taxon>
        <taxon>Bacillota</taxon>
        <taxon>Clostridia</taxon>
        <taxon>Eubacteriales</taxon>
        <taxon>Clostridiales Family XVII. Incertae Sedis</taxon>
        <taxon>Sulfobacillus</taxon>
    </lineage>
</organism>
<feature type="domain" description="VTT" evidence="8">
    <location>
        <begin position="34"/>
        <end position="159"/>
    </location>
</feature>
<evidence type="ECO:0000256" key="3">
    <source>
        <dbReference type="ARBA" id="ARBA00022475"/>
    </source>
</evidence>
<dbReference type="EMBL" id="PXYV01000050">
    <property type="protein sequence ID" value="PSR20804.1"/>
    <property type="molecule type" value="Genomic_DNA"/>
</dbReference>
<name>A0A2T2WEZ5_9FIRM</name>
<dbReference type="GO" id="GO:0005886">
    <property type="term" value="C:plasma membrane"/>
    <property type="evidence" value="ECO:0007669"/>
    <property type="project" value="UniProtKB-SubCell"/>
</dbReference>
<dbReference type="InterPro" id="IPR051311">
    <property type="entry name" value="DedA_domain"/>
</dbReference>
<gene>
    <name evidence="9" type="ORF">C7B45_13375</name>
</gene>
<evidence type="ECO:0000313" key="9">
    <source>
        <dbReference type="EMBL" id="PSR20804.1"/>
    </source>
</evidence>
<dbReference type="PANTHER" id="PTHR42709:SF6">
    <property type="entry name" value="UNDECAPRENYL PHOSPHATE TRANSPORTER A"/>
    <property type="match status" value="1"/>
</dbReference>
<dbReference type="Proteomes" id="UP000241848">
    <property type="component" value="Unassembled WGS sequence"/>
</dbReference>
<evidence type="ECO:0000256" key="7">
    <source>
        <dbReference type="SAM" id="Phobius"/>
    </source>
</evidence>
<keyword evidence="5 7" id="KW-1133">Transmembrane helix</keyword>
<feature type="transmembrane region" description="Helical" evidence="7">
    <location>
        <begin position="174"/>
        <end position="193"/>
    </location>
</feature>
<evidence type="ECO:0000256" key="6">
    <source>
        <dbReference type="ARBA" id="ARBA00023136"/>
    </source>
</evidence>
<evidence type="ECO:0000259" key="8">
    <source>
        <dbReference type="Pfam" id="PF09335"/>
    </source>
</evidence>
<dbReference type="AlphaFoldDB" id="A0A2T2WEZ5"/>
<protein>
    <submittedName>
        <fullName evidence="9">DedA family protein</fullName>
    </submittedName>
</protein>
<accession>A0A2T2WEZ5</accession>
<comment type="similarity">
    <text evidence="2">Belongs to the DedA family.</text>
</comment>
<evidence type="ECO:0000256" key="4">
    <source>
        <dbReference type="ARBA" id="ARBA00022692"/>
    </source>
</evidence>
<evidence type="ECO:0000256" key="2">
    <source>
        <dbReference type="ARBA" id="ARBA00010792"/>
    </source>
</evidence>
<evidence type="ECO:0000256" key="5">
    <source>
        <dbReference type="ARBA" id="ARBA00022989"/>
    </source>
</evidence>
<keyword evidence="3" id="KW-1003">Cell membrane</keyword>
<evidence type="ECO:0000313" key="10">
    <source>
        <dbReference type="Proteomes" id="UP000241848"/>
    </source>
</evidence>
<feature type="transmembrane region" description="Helical" evidence="7">
    <location>
        <begin position="12"/>
        <end position="32"/>
    </location>
</feature>